<keyword evidence="2" id="KW-1185">Reference proteome</keyword>
<proteinExistence type="predicted"/>
<dbReference type="EMBL" id="JARKIE010000517">
    <property type="protein sequence ID" value="KAJ7631494.1"/>
    <property type="molecule type" value="Genomic_DNA"/>
</dbReference>
<reference evidence="1" key="1">
    <citation type="submission" date="2023-03" db="EMBL/GenBank/DDBJ databases">
        <title>Massive genome expansion in bonnet fungi (Mycena s.s.) driven by repeated elements and novel gene families across ecological guilds.</title>
        <authorList>
            <consortium name="Lawrence Berkeley National Laboratory"/>
            <person name="Harder C.B."/>
            <person name="Miyauchi S."/>
            <person name="Viragh M."/>
            <person name="Kuo A."/>
            <person name="Thoen E."/>
            <person name="Andreopoulos B."/>
            <person name="Lu D."/>
            <person name="Skrede I."/>
            <person name="Drula E."/>
            <person name="Henrissat B."/>
            <person name="Morin E."/>
            <person name="Kohler A."/>
            <person name="Barry K."/>
            <person name="LaButti K."/>
            <person name="Morin E."/>
            <person name="Salamov A."/>
            <person name="Lipzen A."/>
            <person name="Mereny Z."/>
            <person name="Hegedus B."/>
            <person name="Baldrian P."/>
            <person name="Stursova M."/>
            <person name="Weitz H."/>
            <person name="Taylor A."/>
            <person name="Grigoriev I.V."/>
            <person name="Nagy L.G."/>
            <person name="Martin F."/>
            <person name="Kauserud H."/>
        </authorList>
    </citation>
    <scope>NUCLEOTIDE SEQUENCE</scope>
    <source>
        <strain evidence="1">CBHHK067</strain>
    </source>
</reference>
<gene>
    <name evidence="1" type="ORF">B0H17DRAFT_1150289</name>
</gene>
<name>A0AAD7BWG2_MYCRO</name>
<evidence type="ECO:0000313" key="2">
    <source>
        <dbReference type="Proteomes" id="UP001221757"/>
    </source>
</evidence>
<sequence>MIQLLRDIILAFRLLIIAPHVLLVSFLHPSSGTLRFSTQTVLCVTFKSCSFKRGSKLALEVLDKCKKRCPVPRVVFSSGYRRGEFFQRGNLQEVIEDGGDGGIVEISGHRRKPVALVGPFERINTVLEFAQLFCCFAGALDDCEVLVEAAEKGIKRGWAGGNGKYKGPIKRGRQLEHGKRRGR</sequence>
<organism evidence="1 2">
    <name type="scientific">Mycena rosella</name>
    <name type="common">Pink bonnet</name>
    <name type="synonym">Agaricus rosellus</name>
    <dbReference type="NCBI Taxonomy" id="1033263"/>
    <lineage>
        <taxon>Eukaryota</taxon>
        <taxon>Fungi</taxon>
        <taxon>Dikarya</taxon>
        <taxon>Basidiomycota</taxon>
        <taxon>Agaricomycotina</taxon>
        <taxon>Agaricomycetes</taxon>
        <taxon>Agaricomycetidae</taxon>
        <taxon>Agaricales</taxon>
        <taxon>Marasmiineae</taxon>
        <taxon>Mycenaceae</taxon>
        <taxon>Mycena</taxon>
    </lineage>
</organism>
<evidence type="ECO:0000313" key="1">
    <source>
        <dbReference type="EMBL" id="KAJ7631494.1"/>
    </source>
</evidence>
<dbReference type="AlphaFoldDB" id="A0AAD7BWG2"/>
<protein>
    <submittedName>
        <fullName evidence="1">Uncharacterized protein</fullName>
    </submittedName>
</protein>
<accession>A0AAD7BWG2</accession>
<dbReference type="Proteomes" id="UP001221757">
    <property type="component" value="Unassembled WGS sequence"/>
</dbReference>
<comment type="caution">
    <text evidence="1">The sequence shown here is derived from an EMBL/GenBank/DDBJ whole genome shotgun (WGS) entry which is preliminary data.</text>
</comment>